<evidence type="ECO:0000313" key="3">
    <source>
        <dbReference type="Proteomes" id="UP001479436"/>
    </source>
</evidence>
<name>A0ABR2WK17_9FUNG</name>
<protein>
    <recommendedName>
        <fullName evidence="4">ABC transporter substrate-binding protein</fullName>
    </recommendedName>
</protein>
<reference evidence="2 3" key="1">
    <citation type="submission" date="2023-04" db="EMBL/GenBank/DDBJ databases">
        <title>Genome of Basidiobolus ranarum AG-B5.</title>
        <authorList>
            <person name="Stajich J.E."/>
            <person name="Carter-House D."/>
            <person name="Gryganskyi A."/>
        </authorList>
    </citation>
    <scope>NUCLEOTIDE SEQUENCE [LARGE SCALE GENOMIC DNA]</scope>
    <source>
        <strain evidence="2 3">AG-B5</strain>
    </source>
</reference>
<evidence type="ECO:0000313" key="2">
    <source>
        <dbReference type="EMBL" id="KAK9761863.1"/>
    </source>
</evidence>
<keyword evidence="1" id="KW-0732">Signal</keyword>
<dbReference type="SUPFAM" id="SSF53850">
    <property type="entry name" value="Periplasmic binding protein-like II"/>
    <property type="match status" value="1"/>
</dbReference>
<keyword evidence="3" id="KW-1185">Reference proteome</keyword>
<sequence length="390" mass="44130">MRRLFSFILLALMIQFSYALFAATVVILPFALVNSIPSEVARDSSSNEPSYVKQEEAELQRLYKDALKEGGLVTVFAGGDLPNATAYLVKAFESKFPGTKLNITVDLSKYHDALIDKQLAMGGDALVPDVTHLQTLQDFPRWKSQGALLQYKPIGFEHTYNPYKDPEGYYWATNIYYFSNLISTTVPKAQRPIEAADYLKPEFKDGKIMYTYPNDDDAVLYQFMRLIQQNGQDWFKAYLAQKPLIVRGTTTPLYCINNGTSLVSFTTARSLKSTPGEKDTTIIPKTTFFQSWPQTGAIFKKAKHPATAKLYVSWLTSYDVQKNLMSYTWSQRTDVPPPAGLKPIWEIQNTDPLGFRDYMMNRTKVEEDKAFIEKFVGPVVGASPLALHYS</sequence>
<comment type="caution">
    <text evidence="2">The sequence shown here is derived from an EMBL/GenBank/DDBJ whole genome shotgun (WGS) entry which is preliminary data.</text>
</comment>
<dbReference type="EMBL" id="JASJQH010001190">
    <property type="protein sequence ID" value="KAK9761863.1"/>
    <property type="molecule type" value="Genomic_DNA"/>
</dbReference>
<organism evidence="2 3">
    <name type="scientific">Basidiobolus ranarum</name>
    <dbReference type="NCBI Taxonomy" id="34480"/>
    <lineage>
        <taxon>Eukaryota</taxon>
        <taxon>Fungi</taxon>
        <taxon>Fungi incertae sedis</taxon>
        <taxon>Zoopagomycota</taxon>
        <taxon>Entomophthoromycotina</taxon>
        <taxon>Basidiobolomycetes</taxon>
        <taxon>Basidiobolales</taxon>
        <taxon>Basidiobolaceae</taxon>
        <taxon>Basidiobolus</taxon>
    </lineage>
</organism>
<evidence type="ECO:0008006" key="4">
    <source>
        <dbReference type="Google" id="ProtNLM"/>
    </source>
</evidence>
<dbReference type="Gene3D" id="3.40.190.10">
    <property type="entry name" value="Periplasmic binding protein-like II"/>
    <property type="match status" value="2"/>
</dbReference>
<dbReference type="PANTHER" id="PTHR30006:SF2">
    <property type="entry name" value="ABC TRANSPORTER SUBSTRATE-BINDING PROTEIN"/>
    <property type="match status" value="1"/>
</dbReference>
<accession>A0ABR2WK17</accession>
<dbReference type="Proteomes" id="UP001479436">
    <property type="component" value="Unassembled WGS sequence"/>
</dbReference>
<gene>
    <name evidence="2" type="ORF">K7432_012915</name>
</gene>
<dbReference type="PANTHER" id="PTHR30006">
    <property type="entry name" value="THIAMINE-BINDING PERIPLASMIC PROTEIN-RELATED"/>
    <property type="match status" value="1"/>
</dbReference>
<proteinExistence type="predicted"/>
<evidence type="ECO:0000256" key="1">
    <source>
        <dbReference type="ARBA" id="ARBA00022729"/>
    </source>
</evidence>